<accession>A0A163YMI6</accession>
<evidence type="ECO:0000313" key="8">
    <source>
        <dbReference type="Proteomes" id="UP000076574"/>
    </source>
</evidence>
<feature type="chain" id="PRO_5007847984" evidence="3">
    <location>
        <begin position="32"/>
        <end position="426"/>
    </location>
</feature>
<keyword evidence="1" id="KW-0285">Flavoprotein</keyword>
<evidence type="ECO:0000259" key="5">
    <source>
        <dbReference type="Pfam" id="PF09242"/>
    </source>
</evidence>
<dbReference type="InterPro" id="IPR016156">
    <property type="entry name" value="FAD/NAD-linked_Rdtase_dimer_sf"/>
</dbReference>
<dbReference type="RefSeq" id="WP_068734930.1">
    <property type="nucleotide sequence ID" value="NZ_LVYV01000023.1"/>
</dbReference>
<dbReference type="SUPFAM" id="SSF55424">
    <property type="entry name" value="FAD/NAD-linked reductases, dimerisation (C-terminal) domain"/>
    <property type="match status" value="1"/>
</dbReference>
<organism evidence="7 8">
    <name type="scientific">Tardiphaga robiniae</name>
    <dbReference type="NCBI Taxonomy" id="943830"/>
    <lineage>
        <taxon>Bacteria</taxon>
        <taxon>Pseudomonadati</taxon>
        <taxon>Pseudomonadota</taxon>
        <taxon>Alphaproteobacteria</taxon>
        <taxon>Hyphomicrobiales</taxon>
        <taxon>Nitrobacteraceae</taxon>
        <taxon>Tardiphaga</taxon>
    </lineage>
</organism>
<feature type="domain" description="FAD/NAD(P)-binding" evidence="4">
    <location>
        <begin position="36"/>
        <end position="150"/>
    </location>
</feature>
<dbReference type="InterPro" id="IPR015323">
    <property type="entry name" value="FlavoCytC_S_DH_flav-bd"/>
</dbReference>
<dbReference type="PROSITE" id="PS51318">
    <property type="entry name" value="TAT"/>
    <property type="match status" value="1"/>
</dbReference>
<dbReference type="Gene3D" id="3.90.760.10">
    <property type="entry name" value="Flavocytochrome c sulphide dehydrogenase, flavin-binding domain"/>
    <property type="match status" value="1"/>
</dbReference>
<dbReference type="PANTHER" id="PTHR43755">
    <property type="match status" value="1"/>
</dbReference>
<dbReference type="InterPro" id="IPR023753">
    <property type="entry name" value="FAD/NAD-binding_dom"/>
</dbReference>
<feature type="signal peptide" evidence="3">
    <location>
        <begin position="1"/>
        <end position="31"/>
    </location>
</feature>
<dbReference type="EMBL" id="LVYV01000023">
    <property type="protein sequence ID" value="KZD22320.1"/>
    <property type="molecule type" value="Genomic_DNA"/>
</dbReference>
<evidence type="ECO:0000256" key="2">
    <source>
        <dbReference type="ARBA" id="ARBA00022827"/>
    </source>
</evidence>
<dbReference type="Pfam" id="PF21706">
    <property type="entry name" value="FCSD_central"/>
    <property type="match status" value="1"/>
</dbReference>
<dbReference type="Gene3D" id="3.50.50.60">
    <property type="entry name" value="FAD/NAD(P)-binding domain"/>
    <property type="match status" value="2"/>
</dbReference>
<dbReference type="InterPro" id="IPR052541">
    <property type="entry name" value="SQRD"/>
</dbReference>
<dbReference type="PANTHER" id="PTHR43755:SF1">
    <property type="entry name" value="FAD-DEPENDENT PYRIDINE NUCLEOTIDE-DISULPHIDE OXIDOREDUCTASE"/>
    <property type="match status" value="1"/>
</dbReference>
<proteinExistence type="predicted"/>
<gene>
    <name evidence="7" type="ORF">A4A58_09770</name>
</gene>
<protein>
    <submittedName>
        <fullName evidence="7">Cytochrome C</fullName>
    </submittedName>
</protein>
<dbReference type="InterPro" id="IPR037092">
    <property type="entry name" value="FlavoCytC_S_DH_flav-bd_sf"/>
</dbReference>
<feature type="domain" description="Flavocytochrome c sulphide dehydrogenase flavin-binding" evidence="5">
    <location>
        <begin position="357"/>
        <end position="425"/>
    </location>
</feature>
<dbReference type="InterPro" id="IPR049386">
    <property type="entry name" value="FCSD_central"/>
</dbReference>
<dbReference type="Pfam" id="PF07992">
    <property type="entry name" value="Pyr_redox_2"/>
    <property type="match status" value="1"/>
</dbReference>
<evidence type="ECO:0000259" key="4">
    <source>
        <dbReference type="Pfam" id="PF07992"/>
    </source>
</evidence>
<name>A0A163YMI6_9BRAD</name>
<dbReference type="SUPFAM" id="SSF51905">
    <property type="entry name" value="FAD/NAD(P)-binding domain"/>
    <property type="match status" value="2"/>
</dbReference>
<comment type="caution">
    <text evidence="7">The sequence shown here is derived from an EMBL/GenBank/DDBJ whole genome shotgun (WGS) entry which is preliminary data.</text>
</comment>
<evidence type="ECO:0000259" key="6">
    <source>
        <dbReference type="Pfam" id="PF21706"/>
    </source>
</evidence>
<dbReference type="Proteomes" id="UP000076574">
    <property type="component" value="Unassembled WGS sequence"/>
</dbReference>
<reference evidence="7 8" key="1">
    <citation type="submission" date="2016-03" db="EMBL/GenBank/DDBJ databases">
        <title>Microsymbionts genomes from the relict species Vavilovia formosa (Stev.) Fed.</title>
        <authorList>
            <person name="Kopat V."/>
            <person name="Chirak E."/>
            <person name="Kimeklis A."/>
            <person name="Andronov E."/>
        </authorList>
    </citation>
    <scope>NUCLEOTIDE SEQUENCE [LARGE SCALE GENOMIC DNA]</scope>
    <source>
        <strain evidence="7 8">Vaf07</strain>
    </source>
</reference>
<keyword evidence="8" id="KW-1185">Reference proteome</keyword>
<dbReference type="Pfam" id="PF09242">
    <property type="entry name" value="FCSD-flav_bind"/>
    <property type="match status" value="1"/>
</dbReference>
<keyword evidence="2" id="KW-0274">FAD</keyword>
<dbReference type="OrthoDB" id="9802771at2"/>
<dbReference type="GO" id="GO:0016491">
    <property type="term" value="F:oxidoreductase activity"/>
    <property type="evidence" value="ECO:0007669"/>
    <property type="project" value="InterPro"/>
</dbReference>
<dbReference type="NCBIfam" id="TIGR01409">
    <property type="entry name" value="TAT_signal_seq"/>
    <property type="match status" value="1"/>
</dbReference>
<dbReference type="InterPro" id="IPR019546">
    <property type="entry name" value="TAT_signal_bac_arc"/>
</dbReference>
<feature type="domain" description="Sulfide dehydrogenase [flavocytochrome c] flavoprotein chain central" evidence="6">
    <location>
        <begin position="166"/>
        <end position="281"/>
    </location>
</feature>
<dbReference type="STRING" id="943830.A4A58_09770"/>
<evidence type="ECO:0000313" key="7">
    <source>
        <dbReference type="EMBL" id="KZD22320.1"/>
    </source>
</evidence>
<dbReference type="FunFam" id="3.50.50.60:FF:000234">
    <property type="entry name" value="Flavocytochrome C sulfide dehydrogenase"/>
    <property type="match status" value="1"/>
</dbReference>
<dbReference type="GO" id="GO:0050660">
    <property type="term" value="F:flavin adenine dinucleotide binding"/>
    <property type="evidence" value="ECO:0007669"/>
    <property type="project" value="InterPro"/>
</dbReference>
<evidence type="ECO:0000256" key="1">
    <source>
        <dbReference type="ARBA" id="ARBA00022630"/>
    </source>
</evidence>
<dbReference type="AlphaFoldDB" id="A0A163YMI6"/>
<dbReference type="InterPro" id="IPR036188">
    <property type="entry name" value="FAD/NAD-bd_sf"/>
</dbReference>
<sequence>MTQKNHTSRREFLRAAAAATASLALASPSLAQSPARVVVIGGGFGGASCARALRQLDPSLDVTLVTADRQYVACPFSNEVIAGDRAIEAQQFTYEKIAAGGIKLVTQMAQTIDPQARTIGLADGSTLRYDRLVLSPGIDLRFDALPGYDEAAASRMPHAWKAGEQTLLLRRQLEAMDDGGVVAIVVPANPFRCPPGPYERASLIAHYLKTRKPRSKLIILDSKDAFSKQRLFQAAWQELYPGLIEWVALSQGGKVTSVDPASNTLVTDFATHQVQVANVIPPQRAGRIAEIAGVTDKSGWCPINPVSLESTQVPNIHVIGDACIAGAMPKSAFSANAQAKTCASAIVALLAGAAPTPPKLINTCYSLVAPDYGISIAGVYQPRNGLFADIEGAGGTSPLDAPRDVRAREAIYARSWFETIGAEVFG</sequence>
<evidence type="ECO:0000256" key="3">
    <source>
        <dbReference type="SAM" id="SignalP"/>
    </source>
</evidence>
<keyword evidence="3" id="KW-0732">Signal</keyword>
<dbReference type="InterPro" id="IPR006311">
    <property type="entry name" value="TAT_signal"/>
</dbReference>